<dbReference type="Gene3D" id="3.30.470.30">
    <property type="entry name" value="DNA ligase/mRNA capping enzyme"/>
    <property type="match status" value="1"/>
</dbReference>
<dbReference type="OrthoDB" id="10003593at2759"/>
<accession>A0A814EGD0</accession>
<name>A0A814EGD0_9BILA</name>
<evidence type="ECO:0000313" key="4">
    <source>
        <dbReference type="EMBL" id="CAF3743735.1"/>
    </source>
</evidence>
<dbReference type="Proteomes" id="UP000663829">
    <property type="component" value="Unassembled WGS sequence"/>
</dbReference>
<organism evidence="3 5">
    <name type="scientific">Didymodactylos carnosus</name>
    <dbReference type="NCBI Taxonomy" id="1234261"/>
    <lineage>
        <taxon>Eukaryota</taxon>
        <taxon>Metazoa</taxon>
        <taxon>Spiralia</taxon>
        <taxon>Gnathifera</taxon>
        <taxon>Rotifera</taxon>
        <taxon>Eurotatoria</taxon>
        <taxon>Bdelloidea</taxon>
        <taxon>Philodinida</taxon>
        <taxon>Philodinidae</taxon>
        <taxon>Didymodactylos</taxon>
    </lineage>
</organism>
<proteinExistence type="predicted"/>
<evidence type="ECO:0000259" key="2">
    <source>
        <dbReference type="Pfam" id="PF21974"/>
    </source>
</evidence>
<dbReference type="InterPro" id="IPR047857">
    <property type="entry name" value="Snurportin1_C"/>
</dbReference>
<sequence length="144" mass="17027">MIDRSLIESKIHAQVLFEQSLTLNEELDGYLFYHSLGYYSPGYSPLICWLKPFMINEMLKMTLVNDLFIKLPENYQTAQQYMSDEQVTRKTLTNDELYHINEGITDDYLKLQPLEDNSKEKKKRYSNKHNTEDTNTMAIDETNK</sequence>
<feature type="domain" description="Snurportin-1 m3G cap-binding" evidence="2">
    <location>
        <begin position="20"/>
        <end position="52"/>
    </location>
</feature>
<dbReference type="EMBL" id="CAJOBC010002646">
    <property type="protein sequence ID" value="CAF3743735.1"/>
    <property type="molecule type" value="Genomic_DNA"/>
</dbReference>
<dbReference type="Proteomes" id="UP000681722">
    <property type="component" value="Unassembled WGS sequence"/>
</dbReference>
<protein>
    <recommendedName>
        <fullName evidence="2">Snurportin-1 m3G cap-binding domain-containing protein</fullName>
    </recommendedName>
</protein>
<dbReference type="EMBL" id="CAJNOQ010002646">
    <property type="protein sequence ID" value="CAF0970646.1"/>
    <property type="molecule type" value="Genomic_DNA"/>
</dbReference>
<reference evidence="3" key="1">
    <citation type="submission" date="2021-02" db="EMBL/GenBank/DDBJ databases">
        <authorList>
            <person name="Nowell W R."/>
        </authorList>
    </citation>
    <scope>NUCLEOTIDE SEQUENCE</scope>
</reference>
<dbReference type="AlphaFoldDB" id="A0A814EGD0"/>
<evidence type="ECO:0000313" key="3">
    <source>
        <dbReference type="EMBL" id="CAF0970646.1"/>
    </source>
</evidence>
<evidence type="ECO:0000256" key="1">
    <source>
        <dbReference type="SAM" id="MobiDB-lite"/>
    </source>
</evidence>
<comment type="caution">
    <text evidence="3">The sequence shown here is derived from an EMBL/GenBank/DDBJ whole genome shotgun (WGS) entry which is preliminary data.</text>
</comment>
<feature type="region of interest" description="Disordered" evidence="1">
    <location>
        <begin position="118"/>
        <end position="144"/>
    </location>
</feature>
<dbReference type="Pfam" id="PF21974">
    <property type="entry name" value="SPN1_m3Gcap_bd"/>
    <property type="match status" value="1"/>
</dbReference>
<evidence type="ECO:0000313" key="5">
    <source>
        <dbReference type="Proteomes" id="UP000663829"/>
    </source>
</evidence>
<keyword evidence="5" id="KW-1185">Reference proteome</keyword>
<gene>
    <name evidence="3" type="ORF">GPM918_LOCUS12217</name>
    <name evidence="4" type="ORF">SRO942_LOCUS12218</name>
</gene>